<dbReference type="InterPro" id="IPR018247">
    <property type="entry name" value="EF_Hand_1_Ca_BS"/>
</dbReference>
<dbReference type="PANTHER" id="PTHR23048">
    <property type="entry name" value="MYOSIN LIGHT CHAIN 1, 3"/>
    <property type="match status" value="1"/>
</dbReference>
<sequence length="230" mass="25858">MDDVWQMILGLAGERQTALEEEKQKQVKNDDIRRKFADHAGSLNAWLEDAQGRLNTVALGDQGSLEDQIAKLTAIETEMTEKRPSLVELEECNQGLSASQLEDLRRCFNHFDKDKSGKLDQAEFTSLLVSIGQTIGSDEDKQKSESDVSKLMTQLDPNHSGYITFDVFVNYMTRELTDMDTADQLRQSFRTLCGDKAEYCISKMKPLAGPEGDNGALNFEDYVLVIYGNK</sequence>
<dbReference type="Proteomes" id="UP000281553">
    <property type="component" value="Unassembled WGS sequence"/>
</dbReference>
<dbReference type="PANTHER" id="PTHR23048:SF0">
    <property type="entry name" value="CALMODULIN LIKE 3"/>
    <property type="match status" value="1"/>
</dbReference>
<keyword evidence="5" id="KW-1185">Reference proteome</keyword>
<dbReference type="InterPro" id="IPR002048">
    <property type="entry name" value="EF_hand_dom"/>
</dbReference>
<dbReference type="SMART" id="SM00054">
    <property type="entry name" value="EFh"/>
    <property type="match status" value="2"/>
</dbReference>
<dbReference type="EMBL" id="UYRU01043989">
    <property type="protein sequence ID" value="VDK84785.1"/>
    <property type="molecule type" value="Genomic_DNA"/>
</dbReference>
<evidence type="ECO:0000313" key="5">
    <source>
        <dbReference type="Proteomes" id="UP000281553"/>
    </source>
</evidence>
<evidence type="ECO:0000313" key="4">
    <source>
        <dbReference type="EMBL" id="VDK84785.1"/>
    </source>
</evidence>
<dbReference type="PROSITE" id="PS00018">
    <property type="entry name" value="EF_HAND_1"/>
    <property type="match status" value="1"/>
</dbReference>
<evidence type="ECO:0000256" key="1">
    <source>
        <dbReference type="ARBA" id="ARBA00022737"/>
    </source>
</evidence>
<reference evidence="4 5" key="1">
    <citation type="submission" date="2018-11" db="EMBL/GenBank/DDBJ databases">
        <authorList>
            <consortium name="Pathogen Informatics"/>
        </authorList>
    </citation>
    <scope>NUCLEOTIDE SEQUENCE [LARGE SCALE GENOMIC DNA]</scope>
</reference>
<evidence type="ECO:0000259" key="3">
    <source>
        <dbReference type="PROSITE" id="PS50222"/>
    </source>
</evidence>
<dbReference type="SUPFAM" id="SSF47473">
    <property type="entry name" value="EF-hand"/>
    <property type="match status" value="1"/>
</dbReference>
<name>A0A3P6TTS2_DIBLA</name>
<dbReference type="InterPro" id="IPR011992">
    <property type="entry name" value="EF-hand-dom_pair"/>
</dbReference>
<dbReference type="GO" id="GO:0016460">
    <property type="term" value="C:myosin II complex"/>
    <property type="evidence" value="ECO:0007669"/>
    <property type="project" value="TreeGrafter"/>
</dbReference>
<keyword evidence="1" id="KW-0677">Repeat</keyword>
<dbReference type="InterPro" id="IPR050230">
    <property type="entry name" value="CALM/Myosin/TropC-like"/>
</dbReference>
<dbReference type="GO" id="GO:0005509">
    <property type="term" value="F:calcium ion binding"/>
    <property type="evidence" value="ECO:0007669"/>
    <property type="project" value="InterPro"/>
</dbReference>
<dbReference type="Gene3D" id="1.10.238.10">
    <property type="entry name" value="EF-hand"/>
    <property type="match status" value="2"/>
</dbReference>
<evidence type="ECO:0000256" key="2">
    <source>
        <dbReference type="ARBA" id="ARBA00022837"/>
    </source>
</evidence>
<dbReference type="AlphaFoldDB" id="A0A3P6TTS2"/>
<proteinExistence type="predicted"/>
<keyword evidence="2" id="KW-0106">Calcium</keyword>
<accession>A0A3P6TTS2</accession>
<feature type="domain" description="EF-hand" evidence="3">
    <location>
        <begin position="143"/>
        <end position="178"/>
    </location>
</feature>
<dbReference type="CDD" id="cd00051">
    <property type="entry name" value="EFh"/>
    <property type="match status" value="1"/>
</dbReference>
<dbReference type="Pfam" id="PF13499">
    <property type="entry name" value="EF-hand_7"/>
    <property type="match status" value="1"/>
</dbReference>
<feature type="domain" description="EF-hand" evidence="3">
    <location>
        <begin position="99"/>
        <end position="134"/>
    </location>
</feature>
<dbReference type="Gene3D" id="1.20.58.60">
    <property type="match status" value="1"/>
</dbReference>
<dbReference type="PROSITE" id="PS50222">
    <property type="entry name" value="EF_HAND_2"/>
    <property type="match status" value="2"/>
</dbReference>
<organism evidence="4 5">
    <name type="scientific">Dibothriocephalus latus</name>
    <name type="common">Fish tapeworm</name>
    <name type="synonym">Diphyllobothrium latum</name>
    <dbReference type="NCBI Taxonomy" id="60516"/>
    <lineage>
        <taxon>Eukaryota</taxon>
        <taxon>Metazoa</taxon>
        <taxon>Spiralia</taxon>
        <taxon>Lophotrochozoa</taxon>
        <taxon>Platyhelminthes</taxon>
        <taxon>Cestoda</taxon>
        <taxon>Eucestoda</taxon>
        <taxon>Diphyllobothriidea</taxon>
        <taxon>Diphyllobothriidae</taxon>
        <taxon>Dibothriocephalus</taxon>
    </lineage>
</organism>
<dbReference type="OrthoDB" id="18853at2759"/>
<gene>
    <name evidence="4" type="ORF">DILT_LOCUS3627</name>
</gene>
<dbReference type="SUPFAM" id="SSF46966">
    <property type="entry name" value="Spectrin repeat"/>
    <property type="match status" value="1"/>
</dbReference>
<protein>
    <recommendedName>
        <fullName evidence="3">EF-hand domain-containing protein</fullName>
    </recommendedName>
</protein>